<keyword evidence="2" id="KW-1185">Reference proteome</keyword>
<organism evidence="1 2">
    <name type="scientific">Desulfocurvibacter africanus subsp. africanus str. Walvis Bay</name>
    <dbReference type="NCBI Taxonomy" id="690850"/>
    <lineage>
        <taxon>Bacteria</taxon>
        <taxon>Pseudomonadati</taxon>
        <taxon>Thermodesulfobacteriota</taxon>
        <taxon>Desulfovibrionia</taxon>
        <taxon>Desulfovibrionales</taxon>
        <taxon>Desulfovibrionaceae</taxon>
        <taxon>Desulfocurvibacter</taxon>
    </lineage>
</organism>
<protein>
    <recommendedName>
        <fullName evidence="3">Phage tail protein</fullName>
    </recommendedName>
</protein>
<dbReference type="AlphaFoldDB" id="F3YY71"/>
<dbReference type="Proteomes" id="UP000007844">
    <property type="component" value="Chromosome"/>
</dbReference>
<dbReference type="PANTHER" id="PTHR35861">
    <property type="match status" value="1"/>
</dbReference>
<reference evidence="1 2" key="1">
    <citation type="journal article" date="2011" name="J. Bacteriol.">
        <title>Genome sequence of the mercury-methylating and pleomorphic Desulfovibrio africanus Strain Walvis Bay.</title>
        <authorList>
            <person name="Brown S.D."/>
            <person name="Wall J.D."/>
            <person name="Kucken A.M."/>
            <person name="Gilmour C.C."/>
            <person name="Podar M."/>
            <person name="Brandt C.C."/>
            <person name="Teshima H."/>
            <person name="Detter J.C."/>
            <person name="Han C.S."/>
            <person name="Land M.L."/>
            <person name="Lucas S."/>
            <person name="Han J."/>
            <person name="Pennacchio L."/>
            <person name="Nolan M."/>
            <person name="Pitluck S."/>
            <person name="Woyke T."/>
            <person name="Goodwin L."/>
            <person name="Palumbo A.V."/>
            <person name="Elias D.A."/>
        </authorList>
    </citation>
    <scope>NUCLEOTIDE SEQUENCE [LARGE SCALE GENOMIC DNA]</scope>
    <source>
        <strain evidence="1 2">Walvis Bay</strain>
    </source>
</reference>
<evidence type="ECO:0000313" key="1">
    <source>
        <dbReference type="EMBL" id="EGJ51847.1"/>
    </source>
</evidence>
<dbReference type="RefSeq" id="WP_014261461.1">
    <property type="nucleotide sequence ID" value="NC_016629.1"/>
</dbReference>
<name>F3YY71_DESAF</name>
<dbReference type="EMBL" id="CP003221">
    <property type="protein sequence ID" value="EGJ51847.1"/>
    <property type="molecule type" value="Genomic_DNA"/>
</dbReference>
<sequence length="480" mass="51820">MSYKHGVYASEIPTSLLPPRSVSAGLIVAFGSAPVQLLDAGKPRPVNQPVLCSTYEEFVDQLGWSDDLSAYTLCEVAKVAFGLYGVGPLVCINVFDPSTHKTAVAAEAVTLNALGTAQLAHAGLVANPVVSSQDGLTTYVLGTDYTVNLALGTITRTTGSAIAAGASLQVSYEYGDPSKVTGNDVIGGVDAETGKRTGLELVHEVFPRLRLVPGQILAPRFSMQAGVAIAMDAKCEGINSLFRAIALVDIDDTTVSKYSDAPLTKETNNLTSENLVVCWPKVSVNGIEHHLSTHLAALMASIDADNDDIPYRSPSNNRLLIEGAKAAGTDVYLGLDQANYLNGQGIITAINWDGGWKAWGNRTAAYPSVTDPKDAWIPIRRFFGWYANRLILTYFQKVDWPIRRRLIQTIVDSENVNLNGLTSREIINGGRVTFLEAENPVTDIMDGVLRFHVYLNPPAPARDIEFVLEYDPSYLQALFG</sequence>
<dbReference type="PANTHER" id="PTHR35861:SF2">
    <property type="entry name" value="FELS-2 PROPHAGE PROTEIN"/>
    <property type="match status" value="1"/>
</dbReference>
<evidence type="ECO:0008006" key="3">
    <source>
        <dbReference type="Google" id="ProtNLM"/>
    </source>
</evidence>
<dbReference type="KEGG" id="daf:Desaf_3567"/>
<dbReference type="HOGENOM" id="CLU_045095_0_0_7"/>
<dbReference type="STRING" id="690850.Desaf_3567"/>
<evidence type="ECO:0000313" key="2">
    <source>
        <dbReference type="Proteomes" id="UP000007844"/>
    </source>
</evidence>
<dbReference type="InterPro" id="IPR052042">
    <property type="entry name" value="Tail_sheath_structural"/>
</dbReference>
<accession>F3YY71</accession>
<proteinExistence type="predicted"/>
<gene>
    <name evidence="1" type="ORF">Desaf_3567</name>
</gene>
<dbReference type="eggNOG" id="COG3497">
    <property type="taxonomic scope" value="Bacteria"/>
</dbReference>